<dbReference type="PANTHER" id="PTHR43386:SF1">
    <property type="entry name" value="D,D-DIPEPTIDE TRANSPORT SYSTEM PERMEASE PROTEIN DDPC-RELATED"/>
    <property type="match status" value="1"/>
</dbReference>
<dbReference type="RefSeq" id="WP_151071206.1">
    <property type="nucleotide sequence ID" value="NZ_CP032519.1"/>
</dbReference>
<feature type="transmembrane region" description="Helical" evidence="7">
    <location>
        <begin position="194"/>
        <end position="218"/>
    </location>
</feature>
<evidence type="ECO:0000256" key="6">
    <source>
        <dbReference type="ARBA" id="ARBA00023136"/>
    </source>
</evidence>
<feature type="transmembrane region" description="Helical" evidence="7">
    <location>
        <begin position="239"/>
        <end position="264"/>
    </location>
</feature>
<name>A0A5P3VHA8_9BURK</name>
<dbReference type="CDD" id="cd06261">
    <property type="entry name" value="TM_PBP2"/>
    <property type="match status" value="1"/>
</dbReference>
<evidence type="ECO:0000256" key="2">
    <source>
        <dbReference type="ARBA" id="ARBA00022448"/>
    </source>
</evidence>
<protein>
    <submittedName>
        <fullName evidence="9">ABC transporter permease</fullName>
    </submittedName>
</protein>
<dbReference type="PANTHER" id="PTHR43386">
    <property type="entry name" value="OLIGOPEPTIDE TRANSPORT SYSTEM PERMEASE PROTEIN APPC"/>
    <property type="match status" value="1"/>
</dbReference>
<keyword evidence="2 7" id="KW-0813">Transport</keyword>
<evidence type="ECO:0000313" key="10">
    <source>
        <dbReference type="Proteomes" id="UP000325743"/>
    </source>
</evidence>
<dbReference type="Pfam" id="PF12911">
    <property type="entry name" value="OppC_N"/>
    <property type="match status" value="1"/>
</dbReference>
<dbReference type="InterPro" id="IPR025966">
    <property type="entry name" value="OppC_N"/>
</dbReference>
<comment type="similarity">
    <text evidence="7">Belongs to the binding-protein-dependent transport system permease family.</text>
</comment>
<gene>
    <name evidence="9" type="ORF">D2917_15490</name>
</gene>
<dbReference type="InterPro" id="IPR050366">
    <property type="entry name" value="BP-dependent_transpt_permease"/>
</dbReference>
<sequence length="275" mass="29136">MNTGWKLFLHNRGAVLGALVLLVIALTGLVGPSLYPVDPQDVVAAPLSPPSADAPLGADYLGRDVLAGLVHGAGVTLAIGLAATAATLAIGVLVGALAGYYRGWIDNVLMRLTEFFQVLPPILLAMVLVAVFGARIGTVILVIGLVSWPPLARLTRAEFLKLREREFVRAERAIGTGSGNIIFRVILPNASPPLIVALALNVGVAILFESGLAFIGLSDPDITSWGYMIGSSRDQIFEAWWSVMFPGMAIFFTVLAICLVGDGLNDALNPKLRQR</sequence>
<keyword evidence="6 7" id="KW-0472">Membrane</keyword>
<dbReference type="PROSITE" id="PS50928">
    <property type="entry name" value="ABC_TM1"/>
    <property type="match status" value="1"/>
</dbReference>
<proteinExistence type="inferred from homology"/>
<dbReference type="SUPFAM" id="SSF161098">
    <property type="entry name" value="MetI-like"/>
    <property type="match status" value="1"/>
</dbReference>
<evidence type="ECO:0000256" key="5">
    <source>
        <dbReference type="ARBA" id="ARBA00022989"/>
    </source>
</evidence>
<dbReference type="GO" id="GO:0055085">
    <property type="term" value="P:transmembrane transport"/>
    <property type="evidence" value="ECO:0007669"/>
    <property type="project" value="InterPro"/>
</dbReference>
<accession>A0A5P3VHA8</accession>
<reference evidence="9 10" key="1">
    <citation type="submission" date="2018-09" db="EMBL/GenBank/DDBJ databases">
        <title>Complete genome sequence of Cupriavidus oxalaticus T2, a bacterium capable of phenol tolerance and degradation.</title>
        <authorList>
            <person name="Yan J."/>
        </authorList>
    </citation>
    <scope>NUCLEOTIDE SEQUENCE [LARGE SCALE GENOMIC DNA]</scope>
    <source>
        <strain evidence="9 10">T2</strain>
    </source>
</reference>
<dbReference type="AlphaFoldDB" id="A0A5P3VHA8"/>
<dbReference type="Proteomes" id="UP000325743">
    <property type="component" value="Chromosome 2"/>
</dbReference>
<dbReference type="EMBL" id="CP032519">
    <property type="protein sequence ID" value="QEZ45727.1"/>
    <property type="molecule type" value="Genomic_DNA"/>
</dbReference>
<dbReference type="Gene3D" id="1.10.3720.10">
    <property type="entry name" value="MetI-like"/>
    <property type="match status" value="1"/>
</dbReference>
<organism evidence="9 10">
    <name type="scientific">Cupriavidus oxalaticus</name>
    <dbReference type="NCBI Taxonomy" id="96344"/>
    <lineage>
        <taxon>Bacteria</taxon>
        <taxon>Pseudomonadati</taxon>
        <taxon>Pseudomonadota</taxon>
        <taxon>Betaproteobacteria</taxon>
        <taxon>Burkholderiales</taxon>
        <taxon>Burkholderiaceae</taxon>
        <taxon>Cupriavidus</taxon>
    </lineage>
</organism>
<feature type="transmembrane region" description="Helical" evidence="7">
    <location>
        <begin position="122"/>
        <end position="146"/>
    </location>
</feature>
<dbReference type="GO" id="GO:0005886">
    <property type="term" value="C:plasma membrane"/>
    <property type="evidence" value="ECO:0007669"/>
    <property type="project" value="UniProtKB-SubCell"/>
</dbReference>
<dbReference type="Pfam" id="PF00528">
    <property type="entry name" value="BPD_transp_1"/>
    <property type="match status" value="1"/>
</dbReference>
<dbReference type="InterPro" id="IPR035906">
    <property type="entry name" value="MetI-like_sf"/>
</dbReference>
<keyword evidence="4 7" id="KW-0812">Transmembrane</keyword>
<evidence type="ECO:0000256" key="1">
    <source>
        <dbReference type="ARBA" id="ARBA00004651"/>
    </source>
</evidence>
<evidence type="ECO:0000256" key="7">
    <source>
        <dbReference type="RuleBase" id="RU363032"/>
    </source>
</evidence>
<evidence type="ECO:0000313" key="9">
    <source>
        <dbReference type="EMBL" id="QEZ45727.1"/>
    </source>
</evidence>
<comment type="subcellular location">
    <subcellularLocation>
        <location evidence="1 7">Cell membrane</location>
        <topology evidence="1 7">Multi-pass membrane protein</topology>
    </subcellularLocation>
</comment>
<feature type="domain" description="ABC transmembrane type-1" evidence="8">
    <location>
        <begin position="73"/>
        <end position="261"/>
    </location>
</feature>
<evidence type="ECO:0000256" key="3">
    <source>
        <dbReference type="ARBA" id="ARBA00022475"/>
    </source>
</evidence>
<keyword evidence="3" id="KW-1003">Cell membrane</keyword>
<feature type="transmembrane region" description="Helical" evidence="7">
    <location>
        <begin position="68"/>
        <end position="101"/>
    </location>
</feature>
<evidence type="ECO:0000259" key="8">
    <source>
        <dbReference type="PROSITE" id="PS50928"/>
    </source>
</evidence>
<keyword evidence="5 7" id="KW-1133">Transmembrane helix</keyword>
<evidence type="ECO:0000256" key="4">
    <source>
        <dbReference type="ARBA" id="ARBA00022692"/>
    </source>
</evidence>
<dbReference type="InterPro" id="IPR000515">
    <property type="entry name" value="MetI-like"/>
</dbReference>